<gene>
    <name evidence="1" type="ORF">CCHR01_04733</name>
</gene>
<dbReference type="EMBL" id="JAQOWY010000070">
    <property type="protein sequence ID" value="KAK1852673.1"/>
    <property type="molecule type" value="Genomic_DNA"/>
</dbReference>
<reference evidence="1" key="1">
    <citation type="submission" date="2023-01" db="EMBL/GenBank/DDBJ databases">
        <title>Colletotrichum chrysophilum M932 genome sequence.</title>
        <authorList>
            <person name="Baroncelli R."/>
        </authorList>
    </citation>
    <scope>NUCLEOTIDE SEQUENCE</scope>
    <source>
        <strain evidence="1">M932</strain>
    </source>
</reference>
<sequence>MGFSTFPHLSQGKGPIVFTSLALPSTKFLLQVLQLAESRPPRGVPPALEWLNQSTRATQWPFRHIPDVPGHRRVSEHAAANAVQQEAQLSAVPCRAESQSQNQNQNQKLELELDWSSADEPSRLRLCWGGGATPHTPAQHCIACRSLPDHLQRST</sequence>
<protein>
    <submittedName>
        <fullName evidence="1">Uncharacterized protein</fullName>
    </submittedName>
</protein>
<dbReference type="Proteomes" id="UP001243330">
    <property type="component" value="Unassembled WGS sequence"/>
</dbReference>
<evidence type="ECO:0000313" key="2">
    <source>
        <dbReference type="Proteomes" id="UP001243330"/>
    </source>
</evidence>
<proteinExistence type="predicted"/>
<dbReference type="AlphaFoldDB" id="A0AAD9ARH2"/>
<keyword evidence="2" id="KW-1185">Reference proteome</keyword>
<accession>A0AAD9ARH2</accession>
<evidence type="ECO:0000313" key="1">
    <source>
        <dbReference type="EMBL" id="KAK1852673.1"/>
    </source>
</evidence>
<comment type="caution">
    <text evidence="1">The sequence shown here is derived from an EMBL/GenBank/DDBJ whole genome shotgun (WGS) entry which is preliminary data.</text>
</comment>
<name>A0AAD9ARH2_9PEZI</name>
<organism evidence="1 2">
    <name type="scientific">Colletotrichum chrysophilum</name>
    <dbReference type="NCBI Taxonomy" id="1836956"/>
    <lineage>
        <taxon>Eukaryota</taxon>
        <taxon>Fungi</taxon>
        <taxon>Dikarya</taxon>
        <taxon>Ascomycota</taxon>
        <taxon>Pezizomycotina</taxon>
        <taxon>Sordariomycetes</taxon>
        <taxon>Hypocreomycetidae</taxon>
        <taxon>Glomerellales</taxon>
        <taxon>Glomerellaceae</taxon>
        <taxon>Colletotrichum</taxon>
        <taxon>Colletotrichum gloeosporioides species complex</taxon>
    </lineage>
</organism>